<keyword evidence="2" id="KW-1133">Transmembrane helix</keyword>
<feature type="transmembrane region" description="Helical" evidence="2">
    <location>
        <begin position="670"/>
        <end position="692"/>
    </location>
</feature>
<reference evidence="5 6" key="1">
    <citation type="journal article" date="2018" name="Front. Microbiol.">
        <title>Prospects for Fungal Bioremediation of Acidic Radioactive Waste Sites: Characterization and Genome Sequence of Rhodotorula taiwanensis MD1149.</title>
        <authorList>
            <person name="Tkavc R."/>
            <person name="Matrosova V.Y."/>
            <person name="Grichenko O.E."/>
            <person name="Gostincar C."/>
            <person name="Volpe R.P."/>
            <person name="Klimenkova P."/>
            <person name="Gaidamakova E.K."/>
            <person name="Zhou C.E."/>
            <person name="Stewart B.J."/>
            <person name="Lyman M.G."/>
            <person name="Malfatti S.A."/>
            <person name="Rubinfeld B."/>
            <person name="Courtot M."/>
            <person name="Singh J."/>
            <person name="Dalgard C.L."/>
            <person name="Hamilton T."/>
            <person name="Frey K.G."/>
            <person name="Gunde-Cimerman N."/>
            <person name="Dugan L."/>
            <person name="Daly M.J."/>
        </authorList>
    </citation>
    <scope>NUCLEOTIDE SEQUENCE [LARGE SCALE GENOMIC DNA]</scope>
    <source>
        <strain evidence="5 6">MD1149</strain>
    </source>
</reference>
<feature type="domain" description="DUF7928" evidence="4">
    <location>
        <begin position="17"/>
        <end position="166"/>
    </location>
</feature>
<proteinExistence type="predicted"/>
<dbReference type="PANTHER" id="PTHR35408">
    <property type="entry name" value="CHROMOSOME 15, WHOLE GENOME SHOTGUN SEQUENCE"/>
    <property type="match status" value="1"/>
</dbReference>
<evidence type="ECO:0000256" key="2">
    <source>
        <dbReference type="SAM" id="Phobius"/>
    </source>
</evidence>
<dbReference type="SUPFAM" id="SSF53448">
    <property type="entry name" value="Nucleotide-diphospho-sugar transferases"/>
    <property type="match status" value="1"/>
</dbReference>
<dbReference type="InterPro" id="IPR029044">
    <property type="entry name" value="Nucleotide-diphossugar_trans"/>
</dbReference>
<evidence type="ECO:0000256" key="1">
    <source>
        <dbReference type="SAM" id="MobiDB-lite"/>
    </source>
</evidence>
<name>A0A2S5BHW7_9BASI</name>
<dbReference type="InterPro" id="IPR057688">
    <property type="entry name" value="DUF7928"/>
</dbReference>
<dbReference type="InterPro" id="IPR001173">
    <property type="entry name" value="Glyco_trans_2-like"/>
</dbReference>
<feature type="transmembrane region" description="Helical" evidence="2">
    <location>
        <begin position="713"/>
        <end position="738"/>
    </location>
</feature>
<feature type="transmembrane region" description="Helical" evidence="2">
    <location>
        <begin position="643"/>
        <end position="664"/>
    </location>
</feature>
<evidence type="ECO:0000259" key="4">
    <source>
        <dbReference type="Pfam" id="PF25550"/>
    </source>
</evidence>
<comment type="caution">
    <text evidence="5">The sequence shown here is derived from an EMBL/GenBank/DDBJ whole genome shotgun (WGS) entry which is preliminary data.</text>
</comment>
<feature type="transmembrane region" description="Helical" evidence="2">
    <location>
        <begin position="769"/>
        <end position="793"/>
    </location>
</feature>
<dbReference type="Proteomes" id="UP000237144">
    <property type="component" value="Unassembled WGS sequence"/>
</dbReference>
<accession>A0A2S5BHW7</accession>
<dbReference type="STRING" id="741276.A0A2S5BHW7"/>
<dbReference type="OrthoDB" id="38531at2759"/>
<feature type="transmembrane region" description="Helical" evidence="2">
    <location>
        <begin position="805"/>
        <end position="826"/>
    </location>
</feature>
<sequence length="828" mass="92715">MAADGLWRGEAPSSDEAYTFTASHVFHICVEREWVKEGSDDHRLDGIAVRRGKRDYIVYPQDVRMTTFAEAVRDLNCACALIVSADVVRLIVSSFPEGAATFSLAAQDNIQIVETMADLAHARAPQHACFIRDEQRLVVWSDRVEDLEKTVEEFESKLVHHVFNRTLRQTVRSPTSATLSSRAPTTPGMSAAPSINQFFDSRDRSLDNSNEAGQPEERKLPLVHSVHVGLFLSLDLILCAVMARHLLVEAMWNKEYTNLPILAALVPLLLAPIGQMARNTLFFSARPPSRNFTGTLPHITIMMPVYKESLDEVLAPTIESVSKAICTYELQGGTASIIVCEDGMQLVDATEIKKRKEYYDNWHCAWVARPKENRAGRFKKSSNLNVTMALSLRVEEIMDEHRPVDLSDPTCDWTSANEDRLYENALAIALEEKENIIWASGNIRIGEYILMIDSDTRVPEDCLLDGACEMNASPEVGVIQHCSGTFLAGAGYFESFISFFTTTINHGISWVTANGSTAPFMGHNAFLRWSALQHQALDNKDGKVWSEEHVSEDFVMTLCLNRAGYITRWATYSKLGFKEGVSLTCDDELNRWQKYGFGCSEMVFNPFIKWFRRGPFSSLYGRYLWGKTPLPTKISSTSYIASYWAIGIAPPLCLLYYILAGWFAPVMSAAFLPAFGVTLSILVVYVGGGTVATAVSRYRSQSATLRHALYEGFVWAPASVCFFTGLSFHVLTALGAHITSYNMQWSATKKDLEMPTIQEELPNVLKRHWLTFLLGFTTIAGIVILNTQLLPLIWRIEGTTVMFPLLWLACGHVAYPILLNPAIMLFRF</sequence>
<feature type="region of interest" description="Disordered" evidence="1">
    <location>
        <begin position="174"/>
        <end position="194"/>
    </location>
</feature>
<organism evidence="5 6">
    <name type="scientific">Rhodotorula taiwanensis</name>
    <dbReference type="NCBI Taxonomy" id="741276"/>
    <lineage>
        <taxon>Eukaryota</taxon>
        <taxon>Fungi</taxon>
        <taxon>Dikarya</taxon>
        <taxon>Basidiomycota</taxon>
        <taxon>Pucciniomycotina</taxon>
        <taxon>Microbotryomycetes</taxon>
        <taxon>Sporidiobolales</taxon>
        <taxon>Sporidiobolaceae</taxon>
        <taxon>Rhodotorula</taxon>
    </lineage>
</organism>
<gene>
    <name evidence="5" type="ORF">BMF94_0542</name>
</gene>
<keyword evidence="2" id="KW-0472">Membrane</keyword>
<evidence type="ECO:0000313" key="5">
    <source>
        <dbReference type="EMBL" id="POY76345.1"/>
    </source>
</evidence>
<keyword evidence="6" id="KW-1185">Reference proteome</keyword>
<dbReference type="Pfam" id="PF25550">
    <property type="entry name" value="DUF7928"/>
    <property type="match status" value="1"/>
</dbReference>
<keyword evidence="2" id="KW-0812">Transmembrane</keyword>
<dbReference type="Pfam" id="PF13632">
    <property type="entry name" value="Glyco_trans_2_3"/>
    <property type="match status" value="1"/>
</dbReference>
<evidence type="ECO:0000259" key="3">
    <source>
        <dbReference type="Pfam" id="PF13632"/>
    </source>
</evidence>
<dbReference type="EMBL" id="PJQD01000005">
    <property type="protein sequence ID" value="POY76345.1"/>
    <property type="molecule type" value="Genomic_DNA"/>
</dbReference>
<feature type="domain" description="Glycosyltransferase 2-like" evidence="3">
    <location>
        <begin position="448"/>
        <end position="656"/>
    </location>
</feature>
<dbReference type="PANTHER" id="PTHR35408:SF3">
    <property type="entry name" value="GLYCOSYLTRANSFERASE 2-LIKE DOMAIN-CONTAINING PROTEIN"/>
    <property type="match status" value="1"/>
</dbReference>
<evidence type="ECO:0000313" key="6">
    <source>
        <dbReference type="Proteomes" id="UP000237144"/>
    </source>
</evidence>
<protein>
    <submittedName>
        <fullName evidence="5">Uncharacterized protein</fullName>
    </submittedName>
</protein>
<dbReference type="Gene3D" id="3.90.550.10">
    <property type="entry name" value="Spore Coat Polysaccharide Biosynthesis Protein SpsA, Chain A"/>
    <property type="match status" value="1"/>
</dbReference>
<dbReference type="AlphaFoldDB" id="A0A2S5BHW7"/>